<evidence type="ECO:0000256" key="8">
    <source>
        <dbReference type="ARBA" id="ARBA00022679"/>
    </source>
</evidence>
<feature type="transmembrane region" description="Helical" evidence="12">
    <location>
        <begin position="478"/>
        <end position="495"/>
    </location>
</feature>
<proteinExistence type="inferred from homology"/>
<feature type="transmembrane region" description="Helical" evidence="12">
    <location>
        <begin position="355"/>
        <end position="375"/>
    </location>
</feature>
<feature type="transmembrane region" description="Helical" evidence="12">
    <location>
        <begin position="387"/>
        <end position="405"/>
    </location>
</feature>
<dbReference type="AlphaFoldDB" id="A0A4R4DW81"/>
<dbReference type="RefSeq" id="WP_132285654.1">
    <property type="nucleotide sequence ID" value="NZ_SKBM01000004.1"/>
</dbReference>
<dbReference type="SUPFAM" id="SSF53448">
    <property type="entry name" value="Nucleotide-diphospho-sugar transferases"/>
    <property type="match status" value="1"/>
</dbReference>
<evidence type="ECO:0000256" key="5">
    <source>
        <dbReference type="ARBA" id="ARBA00022475"/>
    </source>
</evidence>
<evidence type="ECO:0000256" key="10">
    <source>
        <dbReference type="ARBA" id="ARBA00022989"/>
    </source>
</evidence>
<dbReference type="InterPro" id="IPR001173">
    <property type="entry name" value="Glyco_trans_2-like"/>
</dbReference>
<evidence type="ECO:0000256" key="7">
    <source>
        <dbReference type="ARBA" id="ARBA00022676"/>
    </source>
</evidence>
<dbReference type="NCBIfam" id="NF003962">
    <property type="entry name" value="PRK05454.2-5"/>
    <property type="match status" value="1"/>
</dbReference>
<feature type="domain" description="Glycosyltransferase 2-like" evidence="13">
    <location>
        <begin position="184"/>
        <end position="398"/>
    </location>
</feature>
<evidence type="ECO:0000256" key="1">
    <source>
        <dbReference type="ARBA" id="ARBA00004429"/>
    </source>
</evidence>
<feature type="transmembrane region" description="Helical" evidence="12">
    <location>
        <begin position="31"/>
        <end position="56"/>
    </location>
</feature>
<keyword evidence="9 12" id="KW-0812">Transmembrane</keyword>
<evidence type="ECO:0000256" key="6">
    <source>
        <dbReference type="ARBA" id="ARBA00022519"/>
    </source>
</evidence>
<name>A0A4R4DW81_9PROT</name>
<dbReference type="InterPro" id="IPR050321">
    <property type="entry name" value="Glycosyltr_2/OpgH_subfam"/>
</dbReference>
<evidence type="ECO:0000259" key="13">
    <source>
        <dbReference type="Pfam" id="PF13632"/>
    </source>
</evidence>
<evidence type="ECO:0000256" key="3">
    <source>
        <dbReference type="ARBA" id="ARBA00009337"/>
    </source>
</evidence>
<reference evidence="14 15" key="1">
    <citation type="submission" date="2019-03" db="EMBL/GenBank/DDBJ databases">
        <title>Paracraurococcus aquatilis NE82 genome sequence.</title>
        <authorList>
            <person name="Zhao Y."/>
            <person name="Du Z."/>
        </authorList>
    </citation>
    <scope>NUCLEOTIDE SEQUENCE [LARGE SCALE GENOMIC DNA]</scope>
    <source>
        <strain evidence="14 15">NE82</strain>
    </source>
</reference>
<sequence length="545" mass="57352">MAVLVAAVTLGILLLAWRVLAAGGWTAWEALILGCIALNAPWLGLSAATGLVGLALRLGAADPAAAVLPALRRRPPDALPPPRGRTLLAACVRLEAMETVLPPLERLLKDLRAGPGGEQFTLAILSDTPAGEAAGREAAAVARVAARCPPGAVLYRRRPHNAGYKAGNLMEFLDREAGRFDHALVLDADSSMSAGAVRRLVAVMEADPRLGILQSSVSTTGADTPLAQVLGFGHRHAARIWALGQAWWQGPEGPYWGHNALLRIAPFRQHCRLDPLPDGSAILSHDHVEAARLHAAGWAVRVWPDDLGSAERHPPDLAAMLHRDLRWAEGNFQWRHLLRRRDLGRIGRLQMLQGILHYALAPASFALLPLAALNAATGGGEGTPRGALLALLLLGLGALLLPKLAGYAEALLRSGAAARLPLLRHMGQELLLTLLLDPLAALDRSVTVLRVALGRRGGWTPQPREGRGLSLGEALRRFGPHSLAGLALLAGFAAAGPFPTLAALPFLAGLLLAVPIALLTGRPGARRRPWPAGTGSAAGQPGASP</sequence>
<keyword evidence="5" id="KW-1003">Cell membrane</keyword>
<dbReference type="GO" id="GO:0005886">
    <property type="term" value="C:plasma membrane"/>
    <property type="evidence" value="ECO:0007669"/>
    <property type="project" value="UniProtKB-SubCell"/>
</dbReference>
<dbReference type="PANTHER" id="PTHR43867:SF5">
    <property type="entry name" value="GLUCANS BIOSYNTHESIS GLUCOSYLTRANSFERASE H"/>
    <property type="match status" value="1"/>
</dbReference>
<comment type="similarity">
    <text evidence="3">Belongs to the glycosyltransferase 2 family. OpgH subfamily.</text>
</comment>
<dbReference type="Pfam" id="PF13632">
    <property type="entry name" value="Glyco_trans_2_3"/>
    <property type="match status" value="1"/>
</dbReference>
<feature type="transmembrane region" description="Helical" evidence="12">
    <location>
        <begin position="501"/>
        <end position="520"/>
    </location>
</feature>
<dbReference type="InterPro" id="IPR029044">
    <property type="entry name" value="Nucleotide-diphossugar_trans"/>
</dbReference>
<keyword evidence="7" id="KW-0328">Glycosyltransferase</keyword>
<gene>
    <name evidence="14" type="primary">mdoH</name>
    <name evidence="14" type="ORF">EXY23_06165</name>
</gene>
<keyword evidence="15" id="KW-1185">Reference proteome</keyword>
<dbReference type="Gene3D" id="3.90.550.10">
    <property type="entry name" value="Spore Coat Polysaccharide Biosynthesis Protein SpsA, Chain A"/>
    <property type="match status" value="1"/>
</dbReference>
<dbReference type="GO" id="GO:0016758">
    <property type="term" value="F:hexosyltransferase activity"/>
    <property type="evidence" value="ECO:0007669"/>
    <property type="project" value="TreeGrafter"/>
</dbReference>
<dbReference type="PANTHER" id="PTHR43867">
    <property type="entry name" value="CELLULOSE SYNTHASE CATALYTIC SUBUNIT A [UDP-FORMING]"/>
    <property type="match status" value="1"/>
</dbReference>
<protein>
    <recommendedName>
        <fullName evidence="4">Glucans biosynthesis glucosyltransferase H</fullName>
    </recommendedName>
</protein>
<evidence type="ECO:0000256" key="4">
    <source>
        <dbReference type="ARBA" id="ARBA00020585"/>
    </source>
</evidence>
<comment type="caution">
    <text evidence="14">The sequence shown here is derived from an EMBL/GenBank/DDBJ whole genome shotgun (WGS) entry which is preliminary data.</text>
</comment>
<evidence type="ECO:0000256" key="9">
    <source>
        <dbReference type="ARBA" id="ARBA00022692"/>
    </source>
</evidence>
<keyword evidence="11 12" id="KW-0472">Membrane</keyword>
<keyword evidence="10 12" id="KW-1133">Transmembrane helix</keyword>
<keyword evidence="6" id="KW-0997">Cell inner membrane</keyword>
<keyword evidence="8 14" id="KW-0808">Transferase</keyword>
<accession>A0A4R4DW81</accession>
<dbReference type="OrthoDB" id="9775281at2"/>
<comment type="subcellular location">
    <subcellularLocation>
        <location evidence="1">Cell inner membrane</location>
        <topology evidence="1">Multi-pass membrane protein</topology>
    </subcellularLocation>
</comment>
<dbReference type="Proteomes" id="UP000295023">
    <property type="component" value="Unassembled WGS sequence"/>
</dbReference>
<evidence type="ECO:0000313" key="15">
    <source>
        <dbReference type="Proteomes" id="UP000295023"/>
    </source>
</evidence>
<evidence type="ECO:0000256" key="12">
    <source>
        <dbReference type="SAM" id="Phobius"/>
    </source>
</evidence>
<organism evidence="14 15">
    <name type="scientific">Roseicella aquatilis</name>
    <dbReference type="NCBI Taxonomy" id="2527868"/>
    <lineage>
        <taxon>Bacteria</taxon>
        <taxon>Pseudomonadati</taxon>
        <taxon>Pseudomonadota</taxon>
        <taxon>Alphaproteobacteria</taxon>
        <taxon>Acetobacterales</taxon>
        <taxon>Roseomonadaceae</taxon>
        <taxon>Roseicella</taxon>
    </lineage>
</organism>
<evidence type="ECO:0000256" key="11">
    <source>
        <dbReference type="ARBA" id="ARBA00023136"/>
    </source>
</evidence>
<evidence type="ECO:0000256" key="2">
    <source>
        <dbReference type="ARBA" id="ARBA00005001"/>
    </source>
</evidence>
<comment type="pathway">
    <text evidence="2">Glycan metabolism; osmoregulated periplasmic glucan (OPG) biosynthesis.</text>
</comment>
<dbReference type="EMBL" id="SKBM01000004">
    <property type="protein sequence ID" value="TCZ64951.1"/>
    <property type="molecule type" value="Genomic_DNA"/>
</dbReference>
<evidence type="ECO:0000313" key="14">
    <source>
        <dbReference type="EMBL" id="TCZ64951.1"/>
    </source>
</evidence>